<reference evidence="1 2" key="1">
    <citation type="journal article" date="2008" name="J. Bacteriol.">
        <title>Genome of the actinomycete plant pathogen Clavibacter michiganensis subsp. sepedonicus suggests recent niche adaptation.</title>
        <authorList>
            <person name="Bentley S.D."/>
            <person name="Corton C."/>
            <person name="Brown S.E."/>
            <person name="Barron A."/>
            <person name="Clark L."/>
            <person name="Doggett J."/>
            <person name="Harris B."/>
            <person name="Ormond D."/>
            <person name="Quail M.A."/>
            <person name="May G."/>
            <person name="Francis D."/>
            <person name="Knudson D."/>
            <person name="Parkhill J."/>
            <person name="Ishimaru C.A."/>
        </authorList>
    </citation>
    <scope>NUCLEOTIDE SEQUENCE [LARGE SCALE GENOMIC DNA]</scope>
    <source>
        <strain evidence="2">ATCC 33113 / DSM 20744 / JCM 9667 / LMG 2889 / ICMP 2535 / C-1</strain>
    </source>
</reference>
<sequence>MTPQQRPSKLYMVSYREVVVCTVLVDASSKKEAIALVRDGEGDKVGFDVDDTVQRTRFEARLDATEQSEALVTLRDVREGAGS</sequence>
<accession>B0RJ94</accession>
<dbReference type="GeneID" id="29472815"/>
<dbReference type="EMBL" id="AM849036">
    <property type="protein sequence ID" value="CAQ03284.1"/>
    <property type="molecule type" value="Genomic_DNA"/>
</dbReference>
<evidence type="ECO:0000313" key="1">
    <source>
        <dbReference type="EMBL" id="CAQ03284.1"/>
    </source>
</evidence>
<organism evidence="1 2">
    <name type="scientific">Clavibacter sepedonicus</name>
    <name type="common">Clavibacter michiganensis subsp. sepedonicus</name>
    <dbReference type="NCBI Taxonomy" id="31964"/>
    <lineage>
        <taxon>Bacteria</taxon>
        <taxon>Bacillati</taxon>
        <taxon>Actinomycetota</taxon>
        <taxon>Actinomycetes</taxon>
        <taxon>Micrococcales</taxon>
        <taxon>Microbacteriaceae</taxon>
        <taxon>Clavibacter</taxon>
    </lineage>
</organism>
<proteinExistence type="predicted"/>
<keyword evidence="2" id="KW-1185">Reference proteome</keyword>
<dbReference type="KEGG" id="cms:pCSL0041"/>
<dbReference type="Proteomes" id="UP000001318">
    <property type="component" value="Plasmid pCSL1"/>
</dbReference>
<gene>
    <name evidence="1" type="ordered locus">pCSL0041</name>
</gene>
<dbReference type="AlphaFoldDB" id="B0RJ94"/>
<dbReference type="RefSeq" id="WP_012300351.1">
    <property type="nucleotide sequence ID" value="NC_010408.1"/>
</dbReference>
<name>B0RJ94_CLASE</name>
<protein>
    <submittedName>
        <fullName evidence="1">Uncharacterized protein</fullName>
    </submittedName>
</protein>
<geneLocation type="plasmid" evidence="1 2">
    <name>pCSL1</name>
</geneLocation>
<evidence type="ECO:0000313" key="2">
    <source>
        <dbReference type="Proteomes" id="UP000001318"/>
    </source>
</evidence>
<keyword evidence="1" id="KW-0614">Plasmid</keyword>
<dbReference type="HOGENOM" id="CLU_2536552_0_0_11"/>